<feature type="signal peptide" evidence="1">
    <location>
        <begin position="1"/>
        <end position="25"/>
    </location>
</feature>
<dbReference type="EMBL" id="LSBA01000023">
    <property type="protein sequence ID" value="KXZ17172.1"/>
    <property type="molecule type" value="Genomic_DNA"/>
</dbReference>
<gene>
    <name evidence="3" type="ORF">AXI58_01940</name>
</gene>
<dbReference type="InterPro" id="IPR007253">
    <property type="entry name" value="Cell_wall-bd_2"/>
</dbReference>
<reference evidence="4" key="1">
    <citation type="submission" date="2016-02" db="EMBL/GenBank/DDBJ databases">
        <authorList>
            <person name="Dunlap C."/>
        </authorList>
    </citation>
    <scope>NUCLEOTIDE SEQUENCE [LARGE SCALE GENOMIC DNA]</scope>
    <source>
        <strain evidence="4">NRRL B-41092</strain>
    </source>
</reference>
<dbReference type="GO" id="GO:0030435">
    <property type="term" value="P:sporulation resulting in formation of a cellular spore"/>
    <property type="evidence" value="ECO:0007669"/>
    <property type="project" value="InterPro"/>
</dbReference>
<dbReference type="NCBIfam" id="TIGR02669">
    <property type="entry name" value="SpoIID_LytB"/>
    <property type="match status" value="1"/>
</dbReference>
<evidence type="ECO:0000313" key="4">
    <source>
        <dbReference type="Proteomes" id="UP000075430"/>
    </source>
</evidence>
<feature type="chain" id="PRO_5007561452" evidence="1">
    <location>
        <begin position="26"/>
        <end position="706"/>
    </location>
</feature>
<keyword evidence="4" id="KW-1185">Reference proteome</keyword>
<evidence type="ECO:0000259" key="2">
    <source>
        <dbReference type="Pfam" id="PF08486"/>
    </source>
</evidence>
<evidence type="ECO:0000256" key="1">
    <source>
        <dbReference type="SAM" id="SignalP"/>
    </source>
</evidence>
<evidence type="ECO:0000313" key="3">
    <source>
        <dbReference type="EMBL" id="KXZ17172.1"/>
    </source>
</evidence>
<dbReference type="InterPro" id="IPR013486">
    <property type="entry name" value="SpoIID/LytB"/>
</dbReference>
<dbReference type="AlphaFoldDB" id="A0A150F6V8"/>
<dbReference type="Proteomes" id="UP000075430">
    <property type="component" value="Unassembled WGS sequence"/>
</dbReference>
<dbReference type="Gene3D" id="3.40.50.12090">
    <property type="match status" value="2"/>
</dbReference>
<feature type="domain" description="Sporulation stage II protein D amidase enhancer LytB N-terminal" evidence="2">
    <location>
        <begin position="416"/>
        <end position="492"/>
    </location>
</feature>
<protein>
    <submittedName>
        <fullName evidence="3">Amidase</fullName>
    </submittedName>
</protein>
<dbReference type="Pfam" id="PF04122">
    <property type="entry name" value="CW_binding_2"/>
    <property type="match status" value="3"/>
</dbReference>
<dbReference type="STRING" id="1793963.AXI58_01940"/>
<dbReference type="RefSeq" id="WP_061522639.1">
    <property type="nucleotide sequence ID" value="NZ_JARLZY010000023.1"/>
</dbReference>
<dbReference type="PANTHER" id="PTHR30032:SF4">
    <property type="entry name" value="AMIDASE ENHANCER"/>
    <property type="match status" value="1"/>
</dbReference>
<proteinExistence type="predicted"/>
<sequence>MKKKLWAVCFSVIFSLALLPESTFAASSNISVKLTNYIGNKSTLNIESSGTYKLTGNDVSSVVRLGGASKYDTANTATSKYWKNPSTVVVVNTDAYFADTLSVIPLANKLKAPILLTEAKKLSSSTEAQIKTFSPDNILIIGGTNSISSDTEKTLKKYGHVKRISGKNRYDLSKNIAAEMGSYDQAIVVTGDVYTDALTIAPYAAQNGYPILLTKKDSLPSYNLPKKVIIMGGTSSVSKEVEDQIKKKAAVTKRISGSNRYQISANVVTSLGMDASKAVTANGTKLADVVVGSNIAAANHMPLLYIKKSETPTDAVSLFKNKGTYSYTLIGSTNSIADSVKSSYAKEFYLLNGKTYQIQASGGKLGVANINSGKTSFKAVPEKYSTSNSISINGKPYLGDMNFSVESGNYVRPVNENIPFEDYLKGVLPNEMPGSWPIEALKAQAVAARTYSISKAGQTVADTTAFQVYGGYSWYPNATKAVDGTKGKVLTYSGKLIDANYSSSNGGYTEASDEVWGSQVPYLTAKKDTKDPEISWSLTLQKQQLSAGLDLKNPASWWSNTNEENAAQLTGIKNWLIKNKETNANSIKIASISDLSLTGKTKGQRAEKAVVKLTYHVNDKAKGYVMNKNATIEVKASELRTMIGASLFKSTYASVESNSKQFTISGKGYGHGVGLSQYGAKERAGAGESYNSILSFYYPGTTLSSY</sequence>
<accession>A0A150F6V8</accession>
<dbReference type="PANTHER" id="PTHR30032">
    <property type="entry name" value="N-ACETYLMURAMOYL-L-ALANINE AMIDASE-RELATED"/>
    <property type="match status" value="1"/>
</dbReference>
<comment type="caution">
    <text evidence="3">The sequence shown here is derived from an EMBL/GenBank/DDBJ whole genome shotgun (WGS) entry which is preliminary data.</text>
</comment>
<name>A0A150F6V8_9BACI</name>
<dbReference type="Pfam" id="PF08486">
    <property type="entry name" value="SpoIID"/>
    <property type="match status" value="1"/>
</dbReference>
<dbReference type="OrthoDB" id="9794671at2"/>
<dbReference type="GO" id="GO:0030288">
    <property type="term" value="C:outer membrane-bounded periplasmic space"/>
    <property type="evidence" value="ECO:0007669"/>
    <property type="project" value="TreeGrafter"/>
</dbReference>
<dbReference type="InterPro" id="IPR051922">
    <property type="entry name" value="Bact_Sporulation_Assoc"/>
</dbReference>
<dbReference type="InterPro" id="IPR013693">
    <property type="entry name" value="SpoIID/LytB_N"/>
</dbReference>
<keyword evidence="1" id="KW-0732">Signal</keyword>
<organism evidence="3 4">
    <name type="scientific">Bacillus nakamurai</name>
    <dbReference type="NCBI Taxonomy" id="1793963"/>
    <lineage>
        <taxon>Bacteria</taxon>
        <taxon>Bacillati</taxon>
        <taxon>Bacillota</taxon>
        <taxon>Bacilli</taxon>
        <taxon>Bacillales</taxon>
        <taxon>Bacillaceae</taxon>
        <taxon>Bacillus</taxon>
    </lineage>
</organism>